<evidence type="ECO:0000313" key="2">
    <source>
        <dbReference type="Proteomes" id="UP000254487"/>
    </source>
</evidence>
<name>A0A378APY2_KLEPO</name>
<reference evidence="1 2" key="1">
    <citation type="submission" date="2018-06" db="EMBL/GenBank/DDBJ databases">
        <authorList>
            <consortium name="Pathogen Informatics"/>
            <person name="Doyle S."/>
        </authorList>
    </citation>
    <scope>NUCLEOTIDE SEQUENCE [LARGE SCALE GENOMIC DNA]</scope>
    <source>
        <strain evidence="1 2">NCTC10313</strain>
    </source>
</reference>
<evidence type="ECO:0000313" key="1">
    <source>
        <dbReference type="EMBL" id="STV15813.1"/>
    </source>
</evidence>
<protein>
    <submittedName>
        <fullName evidence="1">Uncharacterized protein</fullName>
    </submittedName>
</protein>
<proteinExistence type="predicted"/>
<sequence>MSTARAIMPSVRISLLSKIRALTSFLPFVQVATALSMYFTACRFPFLRESQVVETHTSMPAVRHSIWHTCAIVFFPEGILMTEALHDVTFRILSMSETRRDVCPAQYGLVSGVFIRGEILRDNVSCGEQVFVAPLGDCDPADPELCVWCQYYGYSSRVKTGDILDGVAVSGINFADPLSLAVLQRLRFNPEYVYQEQRH</sequence>
<dbReference type="Proteomes" id="UP000254487">
    <property type="component" value="Unassembled WGS sequence"/>
</dbReference>
<dbReference type="EMBL" id="UGLW01000003">
    <property type="protein sequence ID" value="STV15813.1"/>
    <property type="molecule type" value="Genomic_DNA"/>
</dbReference>
<dbReference type="AlphaFoldDB" id="A0A378APY2"/>
<accession>A0A378APY2</accession>
<organism evidence="1 2">
    <name type="scientific">Klebsiella pneumoniae subsp. ozaenae</name>
    <dbReference type="NCBI Taxonomy" id="574"/>
    <lineage>
        <taxon>Bacteria</taxon>
        <taxon>Pseudomonadati</taxon>
        <taxon>Pseudomonadota</taxon>
        <taxon>Gammaproteobacteria</taxon>
        <taxon>Enterobacterales</taxon>
        <taxon>Enterobacteriaceae</taxon>
        <taxon>Klebsiella/Raoultella group</taxon>
        <taxon>Klebsiella</taxon>
        <taxon>Klebsiella pneumoniae complex</taxon>
    </lineage>
</organism>
<gene>
    <name evidence="1" type="ORF">NCTC10313_06074</name>
</gene>